<dbReference type="GO" id="GO:0030288">
    <property type="term" value="C:outer membrane-bounded periplasmic space"/>
    <property type="evidence" value="ECO:0007669"/>
    <property type="project" value="UniProtKB-ARBA"/>
</dbReference>
<feature type="domain" description="Solute-binding protein family 5" evidence="4">
    <location>
        <begin position="75"/>
        <end position="456"/>
    </location>
</feature>
<dbReference type="CDD" id="cd08498">
    <property type="entry name" value="PBP2_NikA_DppA_OppA_like_2"/>
    <property type="match status" value="1"/>
</dbReference>
<evidence type="ECO:0000259" key="4">
    <source>
        <dbReference type="Pfam" id="PF00496"/>
    </source>
</evidence>
<reference evidence="5" key="1">
    <citation type="submission" date="2019-02" db="EMBL/GenBank/DDBJ databases">
        <authorList>
            <person name="Gruber-Vodicka R. H."/>
            <person name="Seah K. B. B."/>
        </authorList>
    </citation>
    <scope>NUCLEOTIDE SEQUENCE</scope>
    <source>
        <strain evidence="5">BECK_BZ106</strain>
    </source>
</reference>
<evidence type="ECO:0000256" key="2">
    <source>
        <dbReference type="ARBA" id="ARBA00022448"/>
    </source>
</evidence>
<dbReference type="Gene3D" id="3.10.105.10">
    <property type="entry name" value="Dipeptide-binding Protein, Domain 3"/>
    <property type="match status" value="1"/>
</dbReference>
<dbReference type="PANTHER" id="PTHR30290:SF9">
    <property type="entry name" value="OLIGOPEPTIDE-BINDING PROTEIN APPA"/>
    <property type="match status" value="1"/>
</dbReference>
<gene>
    <name evidence="5" type="ORF">BECKFW1821B_GA0114236_106914</name>
</gene>
<evidence type="ECO:0000256" key="1">
    <source>
        <dbReference type="ARBA" id="ARBA00005695"/>
    </source>
</evidence>
<dbReference type="SUPFAM" id="SSF53850">
    <property type="entry name" value="Periplasmic binding protein-like II"/>
    <property type="match status" value="1"/>
</dbReference>
<dbReference type="Gene3D" id="3.40.190.10">
    <property type="entry name" value="Periplasmic binding protein-like II"/>
    <property type="match status" value="1"/>
</dbReference>
<dbReference type="GO" id="GO:0043190">
    <property type="term" value="C:ATP-binding cassette (ABC) transporter complex"/>
    <property type="evidence" value="ECO:0007669"/>
    <property type="project" value="InterPro"/>
</dbReference>
<dbReference type="EMBL" id="CAADFD010000069">
    <property type="protein sequence ID" value="VFJ62047.1"/>
    <property type="molecule type" value="Genomic_DNA"/>
</dbReference>
<keyword evidence="2" id="KW-0813">Transport</keyword>
<sequence length="539" mass="60975">MKHFFERISIKHTIVSLLVLMISLTADARMDTGTFRWSFQGNLQSLDPHGLLETFTLGFLGNVYESLTAYDTELKLIPALAESWHAPEPDKWVFNLRKGVEFHNGNPFNADDVIFSYKQRALSEGSDLRVIARKMTGIRKIDDHTIEIETDGANPILTRDLATLYIMDKEWCEANNTMGATSPKGDNPGNYANLHANGTGPFMVAEHTAGVKTRLLRNPHYWKTISGNVMEGIFTPIGQDATRVAALISGELDLAYPIPLQDHRRVMAASNIELLTGLEIRTIFLGFDQIRDELLYSNIKGKNPFKDPRVRQAIAHGINIRAIKAKVMRGKSTPSGIMAAPQVNGFMESLYGWWRYDPEKSKRLLIEAGYADGFRVTMDCPNDRYVNDEQICQAVVSMLARIGIEVDLLAQTKSKYFGKIGAQNGYDTSFYLLGWSPSTLDAYQVIEPLMACRDKGDGYGLYNYGGYCNARIHELTPMIRSEFDPEKRQRMIGEVFRIHKEEIGHIPLHQQPLSWGVSDRIRLLQRPDNVLDLRYVKIH</sequence>
<keyword evidence="3" id="KW-0732">Signal</keyword>
<dbReference type="Pfam" id="PF00496">
    <property type="entry name" value="SBP_bac_5"/>
    <property type="match status" value="1"/>
</dbReference>
<organism evidence="5">
    <name type="scientific">Candidatus Kentrum sp. FW</name>
    <dbReference type="NCBI Taxonomy" id="2126338"/>
    <lineage>
        <taxon>Bacteria</taxon>
        <taxon>Pseudomonadati</taxon>
        <taxon>Pseudomonadota</taxon>
        <taxon>Gammaproteobacteria</taxon>
        <taxon>Candidatus Kentrum</taxon>
    </lineage>
</organism>
<dbReference type="AlphaFoldDB" id="A0A450T5Q8"/>
<protein>
    <submittedName>
        <fullName evidence="5">Peptide/nickel transport system substrate-binding protein</fullName>
    </submittedName>
</protein>
<dbReference type="InterPro" id="IPR030678">
    <property type="entry name" value="Peptide/Ni-bd"/>
</dbReference>
<proteinExistence type="inferred from homology"/>
<evidence type="ECO:0000256" key="3">
    <source>
        <dbReference type="ARBA" id="ARBA00022729"/>
    </source>
</evidence>
<dbReference type="PIRSF" id="PIRSF002741">
    <property type="entry name" value="MppA"/>
    <property type="match status" value="1"/>
</dbReference>
<evidence type="ECO:0000313" key="5">
    <source>
        <dbReference type="EMBL" id="VFJ62047.1"/>
    </source>
</evidence>
<dbReference type="PANTHER" id="PTHR30290">
    <property type="entry name" value="PERIPLASMIC BINDING COMPONENT OF ABC TRANSPORTER"/>
    <property type="match status" value="1"/>
</dbReference>
<dbReference type="GO" id="GO:1904680">
    <property type="term" value="F:peptide transmembrane transporter activity"/>
    <property type="evidence" value="ECO:0007669"/>
    <property type="project" value="TreeGrafter"/>
</dbReference>
<dbReference type="GO" id="GO:0015833">
    <property type="term" value="P:peptide transport"/>
    <property type="evidence" value="ECO:0007669"/>
    <property type="project" value="TreeGrafter"/>
</dbReference>
<accession>A0A450T5Q8</accession>
<dbReference type="InterPro" id="IPR039424">
    <property type="entry name" value="SBP_5"/>
</dbReference>
<comment type="similarity">
    <text evidence="1">Belongs to the bacterial solute-binding protein 5 family.</text>
</comment>
<name>A0A450T5Q8_9GAMM</name>
<dbReference type="InterPro" id="IPR000914">
    <property type="entry name" value="SBP_5_dom"/>
</dbReference>